<evidence type="ECO:0000313" key="1">
    <source>
        <dbReference type="EMBL" id="SFG15755.1"/>
    </source>
</evidence>
<reference evidence="2" key="1">
    <citation type="submission" date="2016-10" db="EMBL/GenBank/DDBJ databases">
        <authorList>
            <person name="Varghese N."/>
            <person name="Submissions S."/>
        </authorList>
    </citation>
    <scope>NUCLEOTIDE SEQUENCE [LARGE SCALE GENOMIC DNA]</scope>
    <source>
        <strain evidence="2">DSM 17038</strain>
    </source>
</reference>
<dbReference type="Gene3D" id="1.20.1270.360">
    <property type="match status" value="1"/>
</dbReference>
<protein>
    <recommendedName>
        <fullName evidence="3">Ferredoxin</fullName>
    </recommendedName>
</protein>
<evidence type="ECO:0008006" key="3">
    <source>
        <dbReference type="Google" id="ProtNLM"/>
    </source>
</evidence>
<evidence type="ECO:0000313" key="2">
    <source>
        <dbReference type="Proteomes" id="UP000199337"/>
    </source>
</evidence>
<dbReference type="InterPro" id="IPR044543">
    <property type="entry name" value="YHJQ-like"/>
</dbReference>
<dbReference type="InterPro" id="IPR005560">
    <property type="entry name" value="Csp_YhjQ"/>
</dbReference>
<name>A0A1I2PHU0_9FIRM</name>
<keyword evidence="2" id="KW-1185">Reference proteome</keyword>
<dbReference type="OrthoDB" id="5396211at2"/>
<dbReference type="STRING" id="341036.SAMN05660649_00913"/>
<dbReference type="CDD" id="cd08026">
    <property type="entry name" value="DUF326"/>
    <property type="match status" value="1"/>
</dbReference>
<dbReference type="EMBL" id="FOOX01000002">
    <property type="protein sequence ID" value="SFG15755.1"/>
    <property type="molecule type" value="Genomic_DNA"/>
</dbReference>
<dbReference type="AlphaFoldDB" id="A0A1I2PHU0"/>
<dbReference type="Pfam" id="PF03860">
    <property type="entry name" value="Csp"/>
    <property type="match status" value="1"/>
</dbReference>
<accession>A0A1I2PHU0</accession>
<organism evidence="1 2">
    <name type="scientific">Desulfotruncus arcticus DSM 17038</name>
    <dbReference type="NCBI Taxonomy" id="1121424"/>
    <lineage>
        <taxon>Bacteria</taxon>
        <taxon>Bacillati</taxon>
        <taxon>Bacillota</taxon>
        <taxon>Clostridia</taxon>
        <taxon>Eubacteriales</taxon>
        <taxon>Desulfallaceae</taxon>
        <taxon>Desulfotruncus</taxon>
    </lineage>
</organism>
<gene>
    <name evidence="1" type="ORF">SAMN05660649_00913</name>
</gene>
<proteinExistence type="predicted"/>
<dbReference type="PANTHER" id="PTHR37310">
    <property type="entry name" value="CYTOPLASMIC PROTEIN-RELATED"/>
    <property type="match status" value="1"/>
</dbReference>
<dbReference type="PANTHER" id="PTHR37310:SF1">
    <property type="entry name" value="CYTOPLASMIC PROTEIN"/>
    <property type="match status" value="1"/>
</dbReference>
<dbReference type="Proteomes" id="UP000199337">
    <property type="component" value="Unassembled WGS sequence"/>
</dbReference>
<sequence>MSENPASYAYYPIESHERVLNVVQHCEAVCENTFTAVLGMCDQARATQLQYLRDCADICTLTAKYIARCSMFARSLAALCAQVCEVCGEHCLRMPDPQSQFCGRVCMDCARECRAFAGMSMPGYTGPVCPGAPGMCSQPEKKDENK</sequence>